<dbReference type="EMBL" id="JAHZSS010000039">
    <property type="protein sequence ID" value="MBW8192970.1"/>
    <property type="molecule type" value="Genomic_DNA"/>
</dbReference>
<evidence type="ECO:0000313" key="2">
    <source>
        <dbReference type="Proteomes" id="UP001166251"/>
    </source>
</evidence>
<keyword evidence="2" id="KW-1185">Reference proteome</keyword>
<proteinExistence type="predicted"/>
<comment type="caution">
    <text evidence="1">The sequence shown here is derived from an EMBL/GenBank/DDBJ whole genome shotgun (WGS) entry which is preliminary data.</text>
</comment>
<protein>
    <submittedName>
        <fullName evidence="1">Uncharacterized protein</fullName>
    </submittedName>
</protein>
<name>A0ABS7EKY3_9GAMM</name>
<dbReference type="RefSeq" id="WP_220105592.1">
    <property type="nucleotide sequence ID" value="NZ_JAHZSS010000039.1"/>
</dbReference>
<evidence type="ECO:0000313" key="1">
    <source>
        <dbReference type="EMBL" id="MBW8192970.1"/>
    </source>
</evidence>
<reference evidence="1" key="1">
    <citation type="submission" date="2021-07" db="EMBL/GenBank/DDBJ databases">
        <title>Neiella marina sp. nov., isolated from the intestinal content of sea cucumber Apostichopus japonicus.</title>
        <authorList>
            <person name="Bai X."/>
        </authorList>
    </citation>
    <scope>NUCLEOTIDE SEQUENCE</scope>
    <source>
        <strain evidence="1">126</strain>
    </source>
</reference>
<dbReference type="Proteomes" id="UP001166251">
    <property type="component" value="Unassembled WGS sequence"/>
</dbReference>
<gene>
    <name evidence="1" type="ORF">K0504_18225</name>
</gene>
<organism evidence="1 2">
    <name type="scientific">Neiella holothuriorum</name>
    <dbReference type="NCBI Taxonomy" id="2870530"/>
    <lineage>
        <taxon>Bacteria</taxon>
        <taxon>Pseudomonadati</taxon>
        <taxon>Pseudomonadota</taxon>
        <taxon>Gammaproteobacteria</taxon>
        <taxon>Alteromonadales</taxon>
        <taxon>Echinimonadaceae</taxon>
        <taxon>Neiella</taxon>
    </lineage>
</organism>
<accession>A0ABS7EKY3</accession>
<sequence length="118" mass="13497">MVLEGLTSEIENGKAFCQTLCQFFEKQKETFENQLIPDLSYINNIAECVTGIEIKSVEHHFKNQYTLNYKFDWTVYNGCSDLDEMGTIAAHISFRVENDGSVHFDCSPLDDRSTADEL</sequence>